<dbReference type="EMBL" id="AL672115">
    <property type="protein sequence ID" value="CAD31259.1"/>
    <property type="molecule type" value="Genomic_DNA"/>
</dbReference>
<dbReference type="AlphaFoldDB" id="Q8KGJ4"/>
<name>Q8KGJ4_RHILI</name>
<reference evidence="1" key="1">
    <citation type="journal article" date="2002" name="J. Bacteriol.">
        <title>Comparative sequence analysis of the symbiosis island of Mesorhizobium loti strain R7A.</title>
        <authorList>
            <person name="Sullivan J.T."/>
            <person name="Trzebiatowski J.R."/>
            <person name="Cruickshank R.W."/>
            <person name="Gouzy J."/>
            <person name="Brown S.D."/>
            <person name="Elliot R.M."/>
            <person name="Fleetwood D.J."/>
            <person name="McCallum N.G."/>
            <person name="Rossbach U."/>
            <person name="Stuart G.S."/>
            <person name="Weaver J.E."/>
            <person name="Webby R.J."/>
            <person name="de Bruijn F.J."/>
            <person name="Ronson C.W."/>
        </authorList>
    </citation>
    <scope>NUCLEOTIDE SEQUENCE</scope>
    <source>
        <strain evidence="1">R7A</strain>
    </source>
</reference>
<gene>
    <name evidence="1" type="primary">msi403</name>
</gene>
<proteinExistence type="predicted"/>
<evidence type="ECO:0000313" key="1">
    <source>
        <dbReference type="EMBL" id="CAD31259.1"/>
    </source>
</evidence>
<sequence length="74" mass="8113">MGMAMPYRQGRHGHQLPAAEFSLDHSSCDVLEQRSACFGPKKRALELSLALKGAAPAVHWGRRCLRVRGIDKAA</sequence>
<protein>
    <submittedName>
        <fullName evidence="1">Uncharacterized protein</fullName>
    </submittedName>
</protein>
<accession>Q8KGJ4</accession>
<organism evidence="1">
    <name type="scientific">Rhizobium loti</name>
    <name type="common">Mesorhizobium loti</name>
    <dbReference type="NCBI Taxonomy" id="381"/>
    <lineage>
        <taxon>Bacteria</taxon>
        <taxon>Pseudomonadati</taxon>
        <taxon>Pseudomonadota</taxon>
        <taxon>Alphaproteobacteria</taxon>
        <taxon>Hyphomicrobiales</taxon>
        <taxon>Phyllobacteriaceae</taxon>
        <taxon>Mesorhizobium</taxon>
    </lineage>
</organism>